<dbReference type="CDD" id="cd07529">
    <property type="entry name" value="HAD_AtGPP-like"/>
    <property type="match status" value="1"/>
</dbReference>
<evidence type="ECO:0000313" key="10">
    <source>
        <dbReference type="Proteomes" id="UP000030746"/>
    </source>
</evidence>
<keyword evidence="3" id="KW-0479">Metal-binding</keyword>
<comment type="catalytic activity">
    <reaction evidence="6">
        <text>psi-UMP + H2O = pseudouridine + phosphate</text>
        <dbReference type="Rhea" id="RHEA:10944"/>
        <dbReference type="ChEBI" id="CHEBI:15377"/>
        <dbReference type="ChEBI" id="CHEBI:17802"/>
        <dbReference type="ChEBI" id="CHEBI:43474"/>
        <dbReference type="ChEBI" id="CHEBI:58380"/>
        <dbReference type="EC" id="3.1.3.96"/>
    </reaction>
</comment>
<protein>
    <recommendedName>
        <fullName evidence="7">pseudouridine 5'-phosphatase</fullName>
        <ecNumber evidence="7">3.1.3.96</ecNumber>
    </recommendedName>
    <alternativeName>
        <fullName evidence="8">Pseudouridine-5'-monophosphatase</fullName>
    </alternativeName>
</protein>
<evidence type="ECO:0000256" key="4">
    <source>
        <dbReference type="ARBA" id="ARBA00022801"/>
    </source>
</evidence>
<dbReference type="InterPro" id="IPR023214">
    <property type="entry name" value="HAD_sf"/>
</dbReference>
<dbReference type="SFLD" id="SFLDG01129">
    <property type="entry name" value="C1.5:_HAD__Beta-PGM__Phosphata"/>
    <property type="match status" value="1"/>
</dbReference>
<accession>V4BA77</accession>
<dbReference type="CTD" id="20245315"/>
<dbReference type="InterPro" id="IPR041492">
    <property type="entry name" value="HAD_2"/>
</dbReference>
<organism evidence="9 10">
    <name type="scientific">Lottia gigantea</name>
    <name type="common">Giant owl limpet</name>
    <dbReference type="NCBI Taxonomy" id="225164"/>
    <lineage>
        <taxon>Eukaryota</taxon>
        <taxon>Metazoa</taxon>
        <taxon>Spiralia</taxon>
        <taxon>Lophotrochozoa</taxon>
        <taxon>Mollusca</taxon>
        <taxon>Gastropoda</taxon>
        <taxon>Patellogastropoda</taxon>
        <taxon>Lottioidea</taxon>
        <taxon>Lottiidae</taxon>
        <taxon>Lottia</taxon>
    </lineage>
</organism>
<evidence type="ECO:0000313" key="9">
    <source>
        <dbReference type="EMBL" id="ESP04341.1"/>
    </source>
</evidence>
<comment type="similarity">
    <text evidence="2">Belongs to the HAD-like hydrolase superfamily. CbbY/CbbZ/Gph/YieH family.</text>
</comment>
<evidence type="ECO:0000256" key="1">
    <source>
        <dbReference type="ARBA" id="ARBA00001946"/>
    </source>
</evidence>
<dbReference type="FunFam" id="3.40.50.1000:FF:000055">
    <property type="entry name" value="Haloacid dehalogenase-like hydrolase family protein"/>
    <property type="match status" value="1"/>
</dbReference>
<dbReference type="EC" id="3.1.3.96" evidence="7"/>
<dbReference type="Pfam" id="PF13419">
    <property type="entry name" value="HAD_2"/>
    <property type="match status" value="1"/>
</dbReference>
<dbReference type="GO" id="GO:1990738">
    <property type="term" value="F:pseudouridine 5'-phosphatase activity"/>
    <property type="evidence" value="ECO:0007669"/>
    <property type="project" value="UniProtKB-EC"/>
</dbReference>
<dbReference type="InterPro" id="IPR006439">
    <property type="entry name" value="HAD-SF_hydro_IA"/>
</dbReference>
<dbReference type="KEGG" id="lgi:LOTGIDRAFT_198690"/>
<dbReference type="PANTHER" id="PTHR18901">
    <property type="entry name" value="2-DEOXYGLUCOSE-6-PHOSPHATE PHOSPHATASE 2"/>
    <property type="match status" value="1"/>
</dbReference>
<dbReference type="SFLD" id="SFLDG01135">
    <property type="entry name" value="C1.5.6:_HAD__Beta-PGM__Phospha"/>
    <property type="match status" value="1"/>
</dbReference>
<dbReference type="SUPFAM" id="SSF56784">
    <property type="entry name" value="HAD-like"/>
    <property type="match status" value="1"/>
</dbReference>
<proteinExistence type="inferred from homology"/>
<evidence type="ECO:0000256" key="7">
    <source>
        <dbReference type="ARBA" id="ARBA00066578"/>
    </source>
</evidence>
<dbReference type="PANTHER" id="PTHR18901:SF38">
    <property type="entry name" value="PSEUDOURIDINE-5'-PHOSPHATASE"/>
    <property type="match status" value="1"/>
</dbReference>
<evidence type="ECO:0000256" key="2">
    <source>
        <dbReference type="ARBA" id="ARBA00006171"/>
    </source>
</evidence>
<keyword evidence="10" id="KW-1185">Reference proteome</keyword>
<reference evidence="9 10" key="1">
    <citation type="journal article" date="2013" name="Nature">
        <title>Insights into bilaterian evolution from three spiralian genomes.</title>
        <authorList>
            <person name="Simakov O."/>
            <person name="Marletaz F."/>
            <person name="Cho S.J."/>
            <person name="Edsinger-Gonzales E."/>
            <person name="Havlak P."/>
            <person name="Hellsten U."/>
            <person name="Kuo D.H."/>
            <person name="Larsson T."/>
            <person name="Lv J."/>
            <person name="Arendt D."/>
            <person name="Savage R."/>
            <person name="Osoegawa K."/>
            <person name="de Jong P."/>
            <person name="Grimwood J."/>
            <person name="Chapman J.A."/>
            <person name="Shapiro H."/>
            <person name="Aerts A."/>
            <person name="Otillar R.P."/>
            <person name="Terry A.Y."/>
            <person name="Boore J.L."/>
            <person name="Grigoriev I.V."/>
            <person name="Lindberg D.R."/>
            <person name="Seaver E.C."/>
            <person name="Weisblat D.A."/>
            <person name="Putnam N.H."/>
            <person name="Rokhsar D.S."/>
        </authorList>
    </citation>
    <scope>NUCLEOTIDE SEQUENCE [LARGE SCALE GENOMIC DNA]</scope>
</reference>
<dbReference type="SFLD" id="SFLDS00003">
    <property type="entry name" value="Haloacid_Dehalogenase"/>
    <property type="match status" value="1"/>
</dbReference>
<keyword evidence="4" id="KW-0378">Hydrolase</keyword>
<dbReference type="Gene3D" id="3.40.50.1000">
    <property type="entry name" value="HAD superfamily/HAD-like"/>
    <property type="match status" value="1"/>
</dbReference>
<dbReference type="RefSeq" id="XP_009044944.1">
    <property type="nucleotide sequence ID" value="XM_009046696.1"/>
</dbReference>
<dbReference type="Proteomes" id="UP000030746">
    <property type="component" value="Unassembled WGS sequence"/>
</dbReference>
<name>V4BA77_LOTGI</name>
<dbReference type="InterPro" id="IPR045228">
    <property type="entry name" value="Gpp1/Gpp2-like"/>
</dbReference>
<dbReference type="GeneID" id="20245315"/>
<dbReference type="InterPro" id="IPR036412">
    <property type="entry name" value="HAD-like_sf"/>
</dbReference>
<evidence type="ECO:0000256" key="5">
    <source>
        <dbReference type="ARBA" id="ARBA00022842"/>
    </source>
</evidence>
<dbReference type="STRING" id="225164.V4BA77"/>
<dbReference type="FunFam" id="1.10.150.240:FF:000001">
    <property type="entry name" value="Haloacid dehalogenase-like hydrolase domain"/>
    <property type="match status" value="1"/>
</dbReference>
<sequence>MAAPKPVSHVIFDMDGLLIDTERLYTVATNTVCSQYGKEFTWELKEKQMGKKELESVKIIIEELQLPVSPEEYIEKIRAEHVKLFPTVPFLPGAVKLVKHLHSNNIPIAIATGSNTFGFELKTRNHKDVFNLFHHVVKSGDDPEVKNGKPSPDCFLVCKKRFPDDPPSEKVLVFEDARNGVLAAHAAGMQVVWVPDPRADRTDTSQFATVILNSLEEFKLEDFGLPPYSI</sequence>
<dbReference type="EMBL" id="KB199780">
    <property type="protein sequence ID" value="ESP04341.1"/>
    <property type="molecule type" value="Genomic_DNA"/>
</dbReference>
<evidence type="ECO:0000256" key="6">
    <source>
        <dbReference type="ARBA" id="ARBA00052504"/>
    </source>
</evidence>
<gene>
    <name evidence="9" type="ORF">LOTGIDRAFT_198690</name>
</gene>
<dbReference type="HOGENOM" id="CLU_045011_13_0_1"/>
<dbReference type="NCBIfam" id="TIGR01509">
    <property type="entry name" value="HAD-SF-IA-v3"/>
    <property type="match status" value="1"/>
</dbReference>
<evidence type="ECO:0000256" key="8">
    <source>
        <dbReference type="ARBA" id="ARBA00083904"/>
    </source>
</evidence>
<dbReference type="Gene3D" id="1.10.150.240">
    <property type="entry name" value="Putative phosphatase, domain 2"/>
    <property type="match status" value="1"/>
</dbReference>
<evidence type="ECO:0000256" key="3">
    <source>
        <dbReference type="ARBA" id="ARBA00022723"/>
    </source>
</evidence>
<keyword evidence="5" id="KW-0460">Magnesium</keyword>
<dbReference type="GO" id="GO:0046872">
    <property type="term" value="F:metal ion binding"/>
    <property type="evidence" value="ECO:0007669"/>
    <property type="project" value="UniProtKB-KW"/>
</dbReference>
<dbReference type="AlphaFoldDB" id="V4BA77"/>
<comment type="cofactor">
    <cofactor evidence="1">
        <name>Mg(2+)</name>
        <dbReference type="ChEBI" id="CHEBI:18420"/>
    </cofactor>
</comment>
<dbReference type="OrthoDB" id="40579at2759"/>
<dbReference type="InterPro" id="IPR023198">
    <property type="entry name" value="PGP-like_dom2"/>
</dbReference>
<dbReference type="OMA" id="YHGRRPM"/>